<proteinExistence type="predicted"/>
<comment type="caution">
    <text evidence="2">The sequence shown here is derived from an EMBL/GenBank/DDBJ whole genome shotgun (WGS) entry which is preliminary data.</text>
</comment>
<dbReference type="Proteomes" id="UP000054632">
    <property type="component" value="Unassembled WGS sequence"/>
</dbReference>
<dbReference type="EMBL" id="JYDR01000001">
    <property type="protein sequence ID" value="KRY79907.1"/>
    <property type="molecule type" value="Genomic_DNA"/>
</dbReference>
<keyword evidence="1" id="KW-0812">Transmembrane</keyword>
<gene>
    <name evidence="2" type="ORF">T4A_2296</name>
</gene>
<feature type="transmembrane region" description="Helical" evidence="1">
    <location>
        <begin position="25"/>
        <end position="47"/>
    </location>
</feature>
<evidence type="ECO:0000313" key="3">
    <source>
        <dbReference type="Proteomes" id="UP000054632"/>
    </source>
</evidence>
<organism evidence="2 3">
    <name type="scientific">Trichinella pseudospiralis</name>
    <name type="common">Parasitic roundworm</name>
    <dbReference type="NCBI Taxonomy" id="6337"/>
    <lineage>
        <taxon>Eukaryota</taxon>
        <taxon>Metazoa</taxon>
        <taxon>Ecdysozoa</taxon>
        <taxon>Nematoda</taxon>
        <taxon>Enoplea</taxon>
        <taxon>Dorylaimia</taxon>
        <taxon>Trichinellida</taxon>
        <taxon>Trichinellidae</taxon>
        <taxon>Trichinella</taxon>
    </lineage>
</organism>
<reference evidence="2 3" key="1">
    <citation type="submission" date="2015-01" db="EMBL/GenBank/DDBJ databases">
        <title>Evolution of Trichinella species and genotypes.</title>
        <authorList>
            <person name="Korhonen P.K."/>
            <person name="Edoardo P."/>
            <person name="Giuseppe L.R."/>
            <person name="Gasser R.B."/>
        </authorList>
    </citation>
    <scope>NUCLEOTIDE SEQUENCE [LARGE SCALE GENOMIC DNA]</scope>
    <source>
        <strain evidence="2">ISS13</strain>
    </source>
</reference>
<protein>
    <submittedName>
        <fullName evidence="2">Uncharacterized protein</fullName>
    </submittedName>
</protein>
<evidence type="ECO:0000256" key="1">
    <source>
        <dbReference type="SAM" id="Phobius"/>
    </source>
</evidence>
<sequence>MDDDEIFHHDFDDYKDVNNIYVLQYAQSLGSILLSTSLLHLILSVGISHPELHRIIYNNFALCHEGIEVCLITQSTYGFSRDSAETEGLLPQMTFLKGKASLLSNQRQNVARIRWHGLLQKEADTSCDTDIITSTICCGNWVGDGGVDAVVMVAVVVAASVWLNNKMNTFLQILYSKASFMK</sequence>
<accession>A0A0V1F3W0</accession>
<evidence type="ECO:0000313" key="2">
    <source>
        <dbReference type="EMBL" id="KRY79907.1"/>
    </source>
</evidence>
<name>A0A0V1F3W0_TRIPS</name>
<dbReference type="AlphaFoldDB" id="A0A0V1F3W0"/>
<keyword evidence="1" id="KW-0472">Membrane</keyword>
<keyword evidence="1" id="KW-1133">Transmembrane helix</keyword>